<dbReference type="AlphaFoldDB" id="A0A6L4WN96"/>
<dbReference type="GO" id="GO:0005829">
    <property type="term" value="C:cytosol"/>
    <property type="evidence" value="ECO:0007669"/>
    <property type="project" value="TreeGrafter"/>
</dbReference>
<evidence type="ECO:0000313" key="3">
    <source>
        <dbReference type="Proteomes" id="UP000472839"/>
    </source>
</evidence>
<dbReference type="PANTHER" id="PTHR10948">
    <property type="entry name" value="TRANSPOSASE"/>
    <property type="match status" value="1"/>
</dbReference>
<dbReference type="InterPro" id="IPR051917">
    <property type="entry name" value="Transposase-Integrase"/>
</dbReference>
<feature type="non-terminal residue" evidence="2">
    <location>
        <position position="92"/>
    </location>
</feature>
<dbReference type="RefSeq" id="WP_152279980.1">
    <property type="nucleotide sequence ID" value="NZ_WFKK01000171.1"/>
</dbReference>
<dbReference type="GO" id="GO:0015074">
    <property type="term" value="P:DNA integration"/>
    <property type="evidence" value="ECO:0007669"/>
    <property type="project" value="InterPro"/>
</dbReference>
<protein>
    <submittedName>
        <fullName evidence="2">IS30 family transposase</fullName>
    </submittedName>
</protein>
<evidence type="ECO:0000259" key="1">
    <source>
        <dbReference type="PROSITE" id="PS50994"/>
    </source>
</evidence>
<dbReference type="InterPro" id="IPR036397">
    <property type="entry name" value="RNaseH_sf"/>
</dbReference>
<dbReference type="PROSITE" id="PS50994">
    <property type="entry name" value="INTEGRASE"/>
    <property type="match status" value="1"/>
</dbReference>
<dbReference type="GO" id="GO:0004803">
    <property type="term" value="F:transposase activity"/>
    <property type="evidence" value="ECO:0007669"/>
    <property type="project" value="TreeGrafter"/>
</dbReference>
<dbReference type="InterPro" id="IPR053392">
    <property type="entry name" value="Transposase_IS30-like"/>
</dbReference>
<name>A0A6L4WN96_9BACT</name>
<comment type="caution">
    <text evidence="2">The sequence shown here is derived from an EMBL/GenBank/DDBJ whole genome shotgun (WGS) entry which is preliminary data.</text>
</comment>
<dbReference type="SUPFAM" id="SSF53098">
    <property type="entry name" value="Ribonuclease H-like"/>
    <property type="match status" value="1"/>
</dbReference>
<reference evidence="2 3" key="1">
    <citation type="submission" date="2019-10" db="EMBL/GenBank/DDBJ databases">
        <title>Poseidonibacter ostreae sp. nov., isolated from the gut of the Ostrea denselamellosa.</title>
        <authorList>
            <person name="Choi A."/>
        </authorList>
    </citation>
    <scope>NUCLEOTIDE SEQUENCE [LARGE SCALE GENOMIC DNA]</scope>
    <source>
        <strain evidence="2 3">SJOD-M-33</strain>
    </source>
</reference>
<dbReference type="InterPro" id="IPR012337">
    <property type="entry name" value="RNaseH-like_sf"/>
</dbReference>
<evidence type="ECO:0000313" key="2">
    <source>
        <dbReference type="EMBL" id="KAB7880555.1"/>
    </source>
</evidence>
<accession>A0A6L4WN96</accession>
<gene>
    <name evidence="2" type="ORF">GBG19_16695</name>
</gene>
<sequence length="92" mass="10396">VNINKRSIHVERKSRFGDFEVDTVIGKNHKGALVTLVDRNSKFTLIRKVDSKHATGVTKAIIELLRPIKSLVHTITSDNGKEFSFHEEVAKE</sequence>
<dbReference type="Gene3D" id="3.30.420.10">
    <property type="entry name" value="Ribonuclease H-like superfamily/Ribonuclease H"/>
    <property type="match status" value="1"/>
</dbReference>
<dbReference type="PANTHER" id="PTHR10948:SF23">
    <property type="entry name" value="TRANSPOSASE INSI FOR INSERTION SEQUENCE ELEMENT IS30A-RELATED"/>
    <property type="match status" value="1"/>
</dbReference>
<proteinExistence type="predicted"/>
<dbReference type="InterPro" id="IPR001584">
    <property type="entry name" value="Integrase_cat-core"/>
</dbReference>
<feature type="non-terminal residue" evidence="2">
    <location>
        <position position="1"/>
    </location>
</feature>
<feature type="domain" description="Integrase catalytic" evidence="1">
    <location>
        <begin position="7"/>
        <end position="92"/>
    </location>
</feature>
<dbReference type="GO" id="GO:0003676">
    <property type="term" value="F:nucleic acid binding"/>
    <property type="evidence" value="ECO:0007669"/>
    <property type="project" value="InterPro"/>
</dbReference>
<organism evidence="2 3">
    <name type="scientific">Poseidonibacter ostreae</name>
    <dbReference type="NCBI Taxonomy" id="2654171"/>
    <lineage>
        <taxon>Bacteria</taxon>
        <taxon>Pseudomonadati</taxon>
        <taxon>Campylobacterota</taxon>
        <taxon>Epsilonproteobacteria</taxon>
        <taxon>Campylobacterales</taxon>
        <taxon>Arcobacteraceae</taxon>
        <taxon>Poseidonibacter</taxon>
    </lineage>
</organism>
<dbReference type="NCBIfam" id="NF033563">
    <property type="entry name" value="transpos_IS30"/>
    <property type="match status" value="1"/>
</dbReference>
<dbReference type="Proteomes" id="UP000472839">
    <property type="component" value="Unassembled WGS sequence"/>
</dbReference>
<dbReference type="EMBL" id="WFKK01000171">
    <property type="protein sequence ID" value="KAB7880555.1"/>
    <property type="molecule type" value="Genomic_DNA"/>
</dbReference>
<dbReference type="GO" id="GO:0032196">
    <property type="term" value="P:transposition"/>
    <property type="evidence" value="ECO:0007669"/>
    <property type="project" value="TreeGrafter"/>
</dbReference>